<evidence type="ECO:0000256" key="12">
    <source>
        <dbReference type="ARBA" id="ARBA00037975"/>
    </source>
</evidence>
<dbReference type="InterPro" id="IPR011577">
    <property type="entry name" value="Cyt_b561_bac/Ni-Hgenase"/>
</dbReference>
<evidence type="ECO:0000256" key="9">
    <source>
        <dbReference type="ARBA" id="ARBA00022989"/>
    </source>
</evidence>
<dbReference type="PANTHER" id="PTHR30529:SF3">
    <property type="entry name" value="CYTOCHROME B561 HOMOLOG 1"/>
    <property type="match status" value="1"/>
</dbReference>
<keyword evidence="8" id="KW-0249">Electron transport</keyword>
<evidence type="ECO:0000256" key="5">
    <source>
        <dbReference type="ARBA" id="ARBA00022617"/>
    </source>
</evidence>
<feature type="domain" description="Cytochrome b561 bacterial/Ni-hydrogenase" evidence="14">
    <location>
        <begin position="8"/>
        <end position="178"/>
    </location>
</feature>
<evidence type="ECO:0000256" key="7">
    <source>
        <dbReference type="ARBA" id="ARBA00022723"/>
    </source>
</evidence>
<feature type="transmembrane region" description="Helical" evidence="13">
    <location>
        <begin position="46"/>
        <end position="67"/>
    </location>
</feature>
<evidence type="ECO:0000256" key="13">
    <source>
        <dbReference type="SAM" id="Phobius"/>
    </source>
</evidence>
<feature type="transmembrane region" description="Helical" evidence="13">
    <location>
        <begin position="12"/>
        <end position="31"/>
    </location>
</feature>
<dbReference type="Pfam" id="PF01292">
    <property type="entry name" value="Ni_hydr_CYTB"/>
    <property type="match status" value="1"/>
</dbReference>
<evidence type="ECO:0000256" key="4">
    <source>
        <dbReference type="ARBA" id="ARBA00022475"/>
    </source>
</evidence>
<dbReference type="SUPFAM" id="SSF81342">
    <property type="entry name" value="Transmembrane di-heme cytochromes"/>
    <property type="match status" value="1"/>
</dbReference>
<evidence type="ECO:0000256" key="1">
    <source>
        <dbReference type="ARBA" id="ARBA00001970"/>
    </source>
</evidence>
<evidence type="ECO:0000256" key="3">
    <source>
        <dbReference type="ARBA" id="ARBA00022448"/>
    </source>
</evidence>
<dbReference type="RefSeq" id="WP_091507881.1">
    <property type="nucleotide sequence ID" value="NZ_FNFH01000001.1"/>
</dbReference>
<feature type="transmembrane region" description="Helical" evidence="13">
    <location>
        <begin position="88"/>
        <end position="108"/>
    </location>
</feature>
<dbReference type="GO" id="GO:0020037">
    <property type="term" value="F:heme binding"/>
    <property type="evidence" value="ECO:0007669"/>
    <property type="project" value="TreeGrafter"/>
</dbReference>
<reference evidence="16" key="1">
    <citation type="submission" date="2016-10" db="EMBL/GenBank/DDBJ databases">
        <authorList>
            <person name="Varghese N."/>
            <person name="Submissions S."/>
        </authorList>
    </citation>
    <scope>NUCLEOTIDE SEQUENCE [LARGE SCALE GENOMIC DNA]</scope>
    <source>
        <strain evidence="16">CGMCC 1.10658</strain>
    </source>
</reference>
<evidence type="ECO:0000256" key="8">
    <source>
        <dbReference type="ARBA" id="ARBA00022982"/>
    </source>
</evidence>
<dbReference type="GO" id="GO:0022904">
    <property type="term" value="P:respiratory electron transport chain"/>
    <property type="evidence" value="ECO:0007669"/>
    <property type="project" value="InterPro"/>
</dbReference>
<dbReference type="InterPro" id="IPR052168">
    <property type="entry name" value="Cytochrome_b561_oxidase"/>
</dbReference>
<dbReference type="EMBL" id="FNFH01000001">
    <property type="protein sequence ID" value="SDJ66379.1"/>
    <property type="molecule type" value="Genomic_DNA"/>
</dbReference>
<dbReference type="GO" id="GO:0005886">
    <property type="term" value="C:plasma membrane"/>
    <property type="evidence" value="ECO:0007669"/>
    <property type="project" value="UniProtKB-SubCell"/>
</dbReference>
<evidence type="ECO:0000259" key="14">
    <source>
        <dbReference type="Pfam" id="PF01292"/>
    </source>
</evidence>
<evidence type="ECO:0000313" key="15">
    <source>
        <dbReference type="EMBL" id="SDJ66379.1"/>
    </source>
</evidence>
<evidence type="ECO:0000313" key="16">
    <source>
        <dbReference type="Proteomes" id="UP000199305"/>
    </source>
</evidence>
<name>A0A1G8VK91_9GAMM</name>
<keyword evidence="4" id="KW-1003">Cell membrane</keyword>
<keyword evidence="3" id="KW-0813">Transport</keyword>
<keyword evidence="6 13" id="KW-0812">Transmembrane</keyword>
<protein>
    <submittedName>
        <fullName evidence="15">Cytochrome b561</fullName>
    </submittedName>
</protein>
<keyword evidence="9 13" id="KW-1133">Transmembrane helix</keyword>
<comment type="cofactor">
    <cofactor evidence="1">
        <name>heme b</name>
        <dbReference type="ChEBI" id="CHEBI:60344"/>
    </cofactor>
</comment>
<dbReference type="OrthoDB" id="8589936at2"/>
<dbReference type="PANTHER" id="PTHR30529">
    <property type="entry name" value="CYTOCHROME B561"/>
    <property type="match status" value="1"/>
</dbReference>
<keyword evidence="5" id="KW-0349">Heme</keyword>
<evidence type="ECO:0000256" key="6">
    <source>
        <dbReference type="ARBA" id="ARBA00022692"/>
    </source>
</evidence>
<dbReference type="Proteomes" id="UP000199305">
    <property type="component" value="Unassembled WGS sequence"/>
</dbReference>
<evidence type="ECO:0000256" key="10">
    <source>
        <dbReference type="ARBA" id="ARBA00023004"/>
    </source>
</evidence>
<comment type="similarity">
    <text evidence="12">Belongs to the cytochrome b561 family.</text>
</comment>
<keyword evidence="11 13" id="KW-0472">Membrane</keyword>
<comment type="subcellular location">
    <subcellularLocation>
        <location evidence="2">Cell membrane</location>
        <topology evidence="2">Multi-pass membrane protein</topology>
    </subcellularLocation>
</comment>
<gene>
    <name evidence="15" type="ORF">SAMN05216212_0605</name>
</gene>
<evidence type="ECO:0000256" key="2">
    <source>
        <dbReference type="ARBA" id="ARBA00004651"/>
    </source>
</evidence>
<dbReference type="GO" id="GO:0046872">
    <property type="term" value="F:metal ion binding"/>
    <property type="evidence" value="ECO:0007669"/>
    <property type="project" value="UniProtKB-KW"/>
</dbReference>
<feature type="transmembrane region" description="Helical" evidence="13">
    <location>
        <begin position="145"/>
        <end position="166"/>
    </location>
</feature>
<dbReference type="Gene3D" id="1.20.950.20">
    <property type="entry name" value="Transmembrane di-heme cytochromes, Chain C"/>
    <property type="match status" value="1"/>
</dbReference>
<keyword evidence="7" id="KW-0479">Metal-binding</keyword>
<accession>A0A1G8VK91</accession>
<keyword evidence="16" id="KW-1185">Reference proteome</keyword>
<proteinExistence type="inferred from homology"/>
<evidence type="ECO:0000256" key="11">
    <source>
        <dbReference type="ARBA" id="ARBA00023136"/>
    </source>
</evidence>
<dbReference type="GO" id="GO:0009055">
    <property type="term" value="F:electron transfer activity"/>
    <property type="evidence" value="ECO:0007669"/>
    <property type="project" value="InterPro"/>
</dbReference>
<organism evidence="15 16">
    <name type="scientific">Microbulbifer yueqingensis</name>
    <dbReference type="NCBI Taxonomy" id="658219"/>
    <lineage>
        <taxon>Bacteria</taxon>
        <taxon>Pseudomonadati</taxon>
        <taxon>Pseudomonadota</taxon>
        <taxon>Gammaproteobacteria</taxon>
        <taxon>Cellvibrionales</taxon>
        <taxon>Microbulbiferaceae</taxon>
        <taxon>Microbulbifer</taxon>
    </lineage>
</organism>
<dbReference type="AlphaFoldDB" id="A0A1G8VK91"/>
<keyword evidence="10" id="KW-0408">Iron</keyword>
<dbReference type="InterPro" id="IPR016174">
    <property type="entry name" value="Di-haem_cyt_TM"/>
</dbReference>
<sequence>MATSIPERWHPLSRSLHWLIAILFLCAWGSVELHESYQRGDPMRSWWMVLHFSIGLTILLLVLARIYGRTAHPRPQLYGGRWQRKVSLSVEGLMYVVMLAMPITGLAMRQFEGDETLVFWLFRIPALVQENEGIAEQLEFFHKELIWNTFLGLLVLHIAGALWHHFGKGDATLRHMLPWGRNSQGS</sequence>